<feature type="signal peptide" evidence="1">
    <location>
        <begin position="1"/>
        <end position="26"/>
    </location>
</feature>
<feature type="chain" id="PRO_5042022267" evidence="1">
    <location>
        <begin position="27"/>
        <end position="650"/>
    </location>
</feature>
<gene>
    <name evidence="2" type="ORF">RRG08_063101</name>
</gene>
<accession>A0AAE1D199</accession>
<sequence length="650" mass="74451">MQSQKRYSSILGFLVVVAAIAMTGRCEDGVNTTRLQEVMTTLARQTMMQQLVMEERIRSGGHSGLKQIRFNKDGTRAYSTSSHIGHNIASIHDHTDHYNTIGLGEVVGVLNGVDFRSRHNDYLLRSASRSSQDYRATEEIPYPDVPPSVTRKSSVEDQITELRRWFQAWADQDKSTRDYTKYFKPVLCYMEGAWTETDFGKIQEPFESERHHISADNWYDLQEKVRYTAYTGSKEKGENYAFLPTKIMDIDLETGEPIYAQWNYRILCHPLKDDLPLSQLWPNGELHFRYALKKSYTDFTKIRSCRFVINKRDQDRIYRWDLLESLMTQMSHAQIPGLNNYPGEISDESFGRQTLNRYKSEPEVLNAAYYHRFFRTYEADAMGLSLGHRGFSDRNLYVAFTNHSDVSPVSVKYCENQVCDVNTARVSYAIPLEIVYLTPLHRWNPYNIKFWPKEQAKEAVKDKRDGGFSSSTAFNGINDRQFYQTPVEFFLSDSTEVDPADTAGKVRGVLDPDGNVQNVTASGVRIFLPEIPGIKGNLRTRFPIFAVHEEGSTAYKEVEALREIVMDIGAHLELFKKAPPLGSDLSSGQDDGDTERPGITLFTSESTKNTVETHRHNVTLTYMEYVRVKVQGKAVDKLSSEQAEHTHLLR</sequence>
<protein>
    <submittedName>
        <fullName evidence="2">Uncharacterized protein</fullName>
    </submittedName>
</protein>
<evidence type="ECO:0000313" key="3">
    <source>
        <dbReference type="Proteomes" id="UP001283361"/>
    </source>
</evidence>
<evidence type="ECO:0000313" key="2">
    <source>
        <dbReference type="EMBL" id="KAK3749818.1"/>
    </source>
</evidence>
<proteinExistence type="predicted"/>
<dbReference type="AlphaFoldDB" id="A0AAE1D199"/>
<comment type="caution">
    <text evidence="2">The sequence shown here is derived from an EMBL/GenBank/DDBJ whole genome shotgun (WGS) entry which is preliminary data.</text>
</comment>
<organism evidence="2 3">
    <name type="scientific">Elysia crispata</name>
    <name type="common">lettuce slug</name>
    <dbReference type="NCBI Taxonomy" id="231223"/>
    <lineage>
        <taxon>Eukaryota</taxon>
        <taxon>Metazoa</taxon>
        <taxon>Spiralia</taxon>
        <taxon>Lophotrochozoa</taxon>
        <taxon>Mollusca</taxon>
        <taxon>Gastropoda</taxon>
        <taxon>Heterobranchia</taxon>
        <taxon>Euthyneura</taxon>
        <taxon>Panpulmonata</taxon>
        <taxon>Sacoglossa</taxon>
        <taxon>Placobranchoidea</taxon>
        <taxon>Plakobranchidae</taxon>
        <taxon>Elysia</taxon>
    </lineage>
</organism>
<keyword evidence="3" id="KW-1185">Reference proteome</keyword>
<keyword evidence="1" id="KW-0732">Signal</keyword>
<evidence type="ECO:0000256" key="1">
    <source>
        <dbReference type="SAM" id="SignalP"/>
    </source>
</evidence>
<reference evidence="2" key="1">
    <citation type="journal article" date="2023" name="G3 (Bethesda)">
        <title>A reference genome for the long-term kleptoplast-retaining sea slug Elysia crispata morphotype clarki.</title>
        <authorList>
            <person name="Eastman K.E."/>
            <person name="Pendleton A.L."/>
            <person name="Shaikh M.A."/>
            <person name="Suttiyut T."/>
            <person name="Ogas R."/>
            <person name="Tomko P."/>
            <person name="Gavelis G."/>
            <person name="Widhalm J.R."/>
            <person name="Wisecaver J.H."/>
        </authorList>
    </citation>
    <scope>NUCLEOTIDE SEQUENCE</scope>
    <source>
        <strain evidence="2">ECLA1</strain>
    </source>
</reference>
<dbReference type="Proteomes" id="UP001283361">
    <property type="component" value="Unassembled WGS sequence"/>
</dbReference>
<dbReference type="EMBL" id="JAWDGP010005925">
    <property type="protein sequence ID" value="KAK3749818.1"/>
    <property type="molecule type" value="Genomic_DNA"/>
</dbReference>
<name>A0AAE1D199_9GAST</name>